<dbReference type="PANTHER" id="PTHR33110:SF71">
    <property type="entry name" value="F-BOX_KELCH-REPEAT PROTEIN"/>
    <property type="match status" value="1"/>
</dbReference>
<comment type="caution">
    <text evidence="2">The sequence shown here is derived from an EMBL/GenBank/DDBJ whole genome shotgun (WGS) entry which is preliminary data.</text>
</comment>
<evidence type="ECO:0000259" key="1">
    <source>
        <dbReference type="SMART" id="SM00256"/>
    </source>
</evidence>
<evidence type="ECO:0000313" key="2">
    <source>
        <dbReference type="EMBL" id="TVU24393.1"/>
    </source>
</evidence>
<dbReference type="PANTHER" id="PTHR33110">
    <property type="entry name" value="F-BOX/KELCH-REPEAT PROTEIN-RELATED"/>
    <property type="match status" value="1"/>
</dbReference>
<dbReference type="SMART" id="SM00256">
    <property type="entry name" value="FBOX"/>
    <property type="match status" value="1"/>
</dbReference>
<name>A0A5J9UKR5_9POAL</name>
<dbReference type="OrthoDB" id="696313at2759"/>
<dbReference type="Gramene" id="TVU24393">
    <property type="protein sequence ID" value="TVU24393"/>
    <property type="gene ID" value="EJB05_26827"/>
</dbReference>
<dbReference type="Proteomes" id="UP000324897">
    <property type="component" value="Chromosome 2"/>
</dbReference>
<dbReference type="InterPro" id="IPR005174">
    <property type="entry name" value="KIB1-4_b-propeller"/>
</dbReference>
<accession>A0A5J9UKR5</accession>
<dbReference type="EMBL" id="RWGY01000013">
    <property type="protein sequence ID" value="TVU24393.1"/>
    <property type="molecule type" value="Genomic_DNA"/>
</dbReference>
<organism evidence="2 3">
    <name type="scientific">Eragrostis curvula</name>
    <name type="common">weeping love grass</name>
    <dbReference type="NCBI Taxonomy" id="38414"/>
    <lineage>
        <taxon>Eukaryota</taxon>
        <taxon>Viridiplantae</taxon>
        <taxon>Streptophyta</taxon>
        <taxon>Embryophyta</taxon>
        <taxon>Tracheophyta</taxon>
        <taxon>Spermatophyta</taxon>
        <taxon>Magnoliopsida</taxon>
        <taxon>Liliopsida</taxon>
        <taxon>Poales</taxon>
        <taxon>Poaceae</taxon>
        <taxon>PACMAD clade</taxon>
        <taxon>Chloridoideae</taxon>
        <taxon>Eragrostideae</taxon>
        <taxon>Eragrostidinae</taxon>
        <taxon>Eragrostis</taxon>
    </lineage>
</organism>
<dbReference type="Pfam" id="PF12937">
    <property type="entry name" value="F-box-like"/>
    <property type="match status" value="1"/>
</dbReference>
<feature type="domain" description="F-box" evidence="1">
    <location>
        <begin position="23"/>
        <end position="64"/>
    </location>
</feature>
<gene>
    <name evidence="2" type="ORF">EJB05_26827</name>
</gene>
<sequence length="203" mass="22558">MSRAYQCRRPPLLYRDGSPWPDIPLDLAGLVLSRLPAHIDRVRFAAVCRQWRAAAREVPPPPPLPLLMHGDGTAFTLFTRMKQLRFPAATGFTGACGNRLLYSGNGACFLWDPLTNDAAVNLPPLSDFDCRLTSGESVRSWYGMNMTVIRLLLSSTTPLLVTALVRFGRHESLIAVCRPGSAPRWSSHGSVHINFVAWLFQQN</sequence>
<dbReference type="AlphaFoldDB" id="A0A5J9UKR5"/>
<reference evidence="2 3" key="1">
    <citation type="journal article" date="2019" name="Sci. Rep.">
        <title>A high-quality genome of Eragrostis curvula grass provides insights into Poaceae evolution and supports new strategies to enhance forage quality.</title>
        <authorList>
            <person name="Carballo J."/>
            <person name="Santos B.A.C.M."/>
            <person name="Zappacosta D."/>
            <person name="Garbus I."/>
            <person name="Selva J.P."/>
            <person name="Gallo C.A."/>
            <person name="Diaz A."/>
            <person name="Albertini E."/>
            <person name="Caccamo M."/>
            <person name="Echenique V."/>
        </authorList>
    </citation>
    <scope>NUCLEOTIDE SEQUENCE [LARGE SCALE GENOMIC DNA]</scope>
    <source>
        <strain evidence="3">cv. Victoria</strain>
        <tissue evidence="2">Leaf</tissue>
    </source>
</reference>
<evidence type="ECO:0000313" key="3">
    <source>
        <dbReference type="Proteomes" id="UP000324897"/>
    </source>
</evidence>
<dbReference type="Gene3D" id="1.20.1280.50">
    <property type="match status" value="1"/>
</dbReference>
<proteinExistence type="predicted"/>
<dbReference type="SUPFAM" id="SSF81383">
    <property type="entry name" value="F-box domain"/>
    <property type="match status" value="1"/>
</dbReference>
<keyword evidence="3" id="KW-1185">Reference proteome</keyword>
<dbReference type="Pfam" id="PF03478">
    <property type="entry name" value="Beta-prop_KIB1-4"/>
    <property type="match status" value="1"/>
</dbReference>
<feature type="non-terminal residue" evidence="2">
    <location>
        <position position="1"/>
    </location>
</feature>
<dbReference type="InterPro" id="IPR001810">
    <property type="entry name" value="F-box_dom"/>
</dbReference>
<dbReference type="InterPro" id="IPR036047">
    <property type="entry name" value="F-box-like_dom_sf"/>
</dbReference>
<protein>
    <recommendedName>
        <fullName evidence="1">F-box domain-containing protein</fullName>
    </recommendedName>
</protein>